<dbReference type="PANTHER" id="PTHR30055:SF148">
    <property type="entry name" value="TETR-FAMILY TRANSCRIPTIONAL REGULATOR"/>
    <property type="match status" value="1"/>
</dbReference>
<dbReference type="PROSITE" id="PS50977">
    <property type="entry name" value="HTH_TETR_2"/>
    <property type="match status" value="1"/>
</dbReference>
<evidence type="ECO:0000256" key="2">
    <source>
        <dbReference type="ARBA" id="ARBA00023125"/>
    </source>
</evidence>
<organism evidence="6 7">
    <name type="scientific">Williamsia maris</name>
    <dbReference type="NCBI Taxonomy" id="72806"/>
    <lineage>
        <taxon>Bacteria</taxon>
        <taxon>Bacillati</taxon>
        <taxon>Actinomycetota</taxon>
        <taxon>Actinomycetes</taxon>
        <taxon>Mycobacteriales</taxon>
        <taxon>Nocardiaceae</taxon>
        <taxon>Williamsia</taxon>
    </lineage>
</organism>
<sequence length="192" mass="21138">MSTPSASHKRGKAVRDGVLAAAVNELLNTGFDGVTIASVAEAAGVHVTSVYRRWRTKEQLITDALLNHIDPAIEIPDTGDLRRDLVELTSNLHESLSSPQSKAMLRLASMPLEIDRLEEARRRVLDARMDAMGVVLDRAVERGEIDAAVDRRLALEFLHAPIYTRVLLTRDQVDEAYIGGLVDLLLDGVRAH</sequence>
<dbReference type="Gene3D" id="1.10.357.10">
    <property type="entry name" value="Tetracycline Repressor, domain 2"/>
    <property type="match status" value="1"/>
</dbReference>
<evidence type="ECO:0000256" key="4">
    <source>
        <dbReference type="PROSITE-ProRule" id="PRU00335"/>
    </source>
</evidence>
<dbReference type="InterPro" id="IPR050109">
    <property type="entry name" value="HTH-type_TetR-like_transc_reg"/>
</dbReference>
<dbReference type="Proteomes" id="UP001206895">
    <property type="component" value="Unassembled WGS sequence"/>
</dbReference>
<dbReference type="RefSeq" id="WP_253659920.1">
    <property type="nucleotide sequence ID" value="NZ_BAAAJQ010000001.1"/>
</dbReference>
<dbReference type="EMBL" id="JAMTCJ010000001">
    <property type="protein sequence ID" value="MCP2174910.1"/>
    <property type="molecule type" value="Genomic_DNA"/>
</dbReference>
<dbReference type="Pfam" id="PF00440">
    <property type="entry name" value="TetR_N"/>
    <property type="match status" value="1"/>
</dbReference>
<keyword evidence="7" id="KW-1185">Reference proteome</keyword>
<feature type="domain" description="HTH tetR-type" evidence="5">
    <location>
        <begin position="12"/>
        <end position="72"/>
    </location>
</feature>
<dbReference type="PRINTS" id="PR00455">
    <property type="entry name" value="HTHTETR"/>
</dbReference>
<dbReference type="PANTHER" id="PTHR30055">
    <property type="entry name" value="HTH-TYPE TRANSCRIPTIONAL REGULATOR RUTR"/>
    <property type="match status" value="1"/>
</dbReference>
<feature type="DNA-binding region" description="H-T-H motif" evidence="4">
    <location>
        <begin position="35"/>
        <end position="54"/>
    </location>
</feature>
<dbReference type="Pfam" id="PF16859">
    <property type="entry name" value="TetR_C_11"/>
    <property type="match status" value="1"/>
</dbReference>
<protein>
    <submittedName>
        <fullName evidence="6">Transcriptional regulator, TetR family</fullName>
    </submittedName>
</protein>
<keyword evidence="1" id="KW-0805">Transcription regulation</keyword>
<evidence type="ECO:0000313" key="6">
    <source>
        <dbReference type="EMBL" id="MCP2174910.1"/>
    </source>
</evidence>
<dbReference type="InterPro" id="IPR001647">
    <property type="entry name" value="HTH_TetR"/>
</dbReference>
<gene>
    <name evidence="6" type="ORF">LX13_000717</name>
</gene>
<evidence type="ECO:0000313" key="7">
    <source>
        <dbReference type="Proteomes" id="UP001206895"/>
    </source>
</evidence>
<proteinExistence type="predicted"/>
<evidence type="ECO:0000256" key="3">
    <source>
        <dbReference type="ARBA" id="ARBA00023163"/>
    </source>
</evidence>
<dbReference type="Gene3D" id="1.10.10.60">
    <property type="entry name" value="Homeodomain-like"/>
    <property type="match status" value="1"/>
</dbReference>
<keyword evidence="3" id="KW-0804">Transcription</keyword>
<dbReference type="InterPro" id="IPR036271">
    <property type="entry name" value="Tet_transcr_reg_TetR-rel_C_sf"/>
</dbReference>
<dbReference type="InterPro" id="IPR011075">
    <property type="entry name" value="TetR_C"/>
</dbReference>
<evidence type="ECO:0000256" key="1">
    <source>
        <dbReference type="ARBA" id="ARBA00023015"/>
    </source>
</evidence>
<comment type="caution">
    <text evidence="6">The sequence shown here is derived from an EMBL/GenBank/DDBJ whole genome shotgun (WGS) entry which is preliminary data.</text>
</comment>
<dbReference type="PROSITE" id="PS01081">
    <property type="entry name" value="HTH_TETR_1"/>
    <property type="match status" value="1"/>
</dbReference>
<dbReference type="InterPro" id="IPR009057">
    <property type="entry name" value="Homeodomain-like_sf"/>
</dbReference>
<dbReference type="InterPro" id="IPR023772">
    <property type="entry name" value="DNA-bd_HTH_TetR-type_CS"/>
</dbReference>
<dbReference type="SUPFAM" id="SSF48498">
    <property type="entry name" value="Tetracyclin repressor-like, C-terminal domain"/>
    <property type="match status" value="1"/>
</dbReference>
<reference evidence="6 7" key="1">
    <citation type="submission" date="2022-06" db="EMBL/GenBank/DDBJ databases">
        <title>Genomic Encyclopedia of Archaeal and Bacterial Type Strains, Phase II (KMG-II): from individual species to whole genera.</title>
        <authorList>
            <person name="Goeker M."/>
        </authorList>
    </citation>
    <scope>NUCLEOTIDE SEQUENCE [LARGE SCALE GENOMIC DNA]</scope>
    <source>
        <strain evidence="6 7">DSM 44693</strain>
    </source>
</reference>
<accession>A0ABT1H9H8</accession>
<evidence type="ECO:0000259" key="5">
    <source>
        <dbReference type="PROSITE" id="PS50977"/>
    </source>
</evidence>
<dbReference type="SUPFAM" id="SSF46689">
    <property type="entry name" value="Homeodomain-like"/>
    <property type="match status" value="1"/>
</dbReference>
<keyword evidence="2 4" id="KW-0238">DNA-binding</keyword>
<name>A0ABT1H9H8_9NOCA</name>